<reference evidence="2 3" key="1">
    <citation type="submission" date="2018-03" db="EMBL/GenBank/DDBJ databases">
        <title>Genomic Encyclopedia of Type Strains, Phase III (KMG-III): the genomes of soil and plant-associated and newly described type strains.</title>
        <authorList>
            <person name="Whitman W."/>
        </authorList>
    </citation>
    <scope>NUCLEOTIDE SEQUENCE [LARGE SCALE GENOMIC DNA]</scope>
    <source>
        <strain evidence="2 3">CGMCC 4.7125</strain>
    </source>
</reference>
<gene>
    <name evidence="2" type="ORF">B0I33_106318</name>
</gene>
<accession>A0A2T0LU05</accession>
<feature type="region of interest" description="Disordered" evidence="1">
    <location>
        <begin position="1"/>
        <end position="60"/>
    </location>
</feature>
<feature type="compositionally biased region" description="Basic and acidic residues" evidence="1">
    <location>
        <begin position="1"/>
        <end position="24"/>
    </location>
</feature>
<dbReference type="RefSeq" id="WP_106179735.1">
    <property type="nucleotide sequence ID" value="NZ_PVNH01000006.1"/>
</dbReference>
<protein>
    <submittedName>
        <fullName evidence="2">Uncharacterized protein</fullName>
    </submittedName>
</protein>
<name>A0A2T0LU05_9PSEU</name>
<feature type="compositionally biased region" description="Acidic residues" evidence="1">
    <location>
        <begin position="50"/>
        <end position="60"/>
    </location>
</feature>
<evidence type="ECO:0000313" key="2">
    <source>
        <dbReference type="EMBL" id="PRX47217.1"/>
    </source>
</evidence>
<dbReference type="Proteomes" id="UP000238362">
    <property type="component" value="Unassembled WGS sequence"/>
</dbReference>
<sequence length="60" mass="6703">MDDKRDLEPEADVEEQRHPVREGGDDPTETPMPFEANPADAAEQQAAVPIDDEDEQRPMA</sequence>
<organism evidence="2 3">
    <name type="scientific">Prauserella shujinwangii</name>
    <dbReference type="NCBI Taxonomy" id="1453103"/>
    <lineage>
        <taxon>Bacteria</taxon>
        <taxon>Bacillati</taxon>
        <taxon>Actinomycetota</taxon>
        <taxon>Actinomycetes</taxon>
        <taxon>Pseudonocardiales</taxon>
        <taxon>Pseudonocardiaceae</taxon>
        <taxon>Prauserella</taxon>
    </lineage>
</organism>
<comment type="caution">
    <text evidence="2">The sequence shown here is derived from an EMBL/GenBank/DDBJ whole genome shotgun (WGS) entry which is preliminary data.</text>
</comment>
<evidence type="ECO:0000256" key="1">
    <source>
        <dbReference type="SAM" id="MobiDB-lite"/>
    </source>
</evidence>
<evidence type="ECO:0000313" key="3">
    <source>
        <dbReference type="Proteomes" id="UP000238362"/>
    </source>
</evidence>
<dbReference type="EMBL" id="PVNH01000006">
    <property type="protein sequence ID" value="PRX47217.1"/>
    <property type="molecule type" value="Genomic_DNA"/>
</dbReference>
<dbReference type="AlphaFoldDB" id="A0A2T0LU05"/>
<proteinExistence type="predicted"/>
<keyword evidence="3" id="KW-1185">Reference proteome</keyword>
<feature type="compositionally biased region" description="Low complexity" evidence="1">
    <location>
        <begin position="35"/>
        <end position="47"/>
    </location>
</feature>